<dbReference type="Proteomes" id="UP000301751">
    <property type="component" value="Unassembled WGS sequence"/>
</dbReference>
<dbReference type="RefSeq" id="WP_137730866.1">
    <property type="nucleotide sequence ID" value="NZ_BJCL01000001.1"/>
</dbReference>
<feature type="compositionally biased region" description="Low complexity" evidence="1">
    <location>
        <begin position="95"/>
        <end position="111"/>
    </location>
</feature>
<reference evidence="3" key="1">
    <citation type="submission" date="2019-03" db="EMBL/GenBank/DDBJ databases">
        <title>Aquabacterium pictum sp.nov., the first bacteriochlorophyll a-containing freshwater bacterium in the genus Aquabacterium of the class Betaproteobacteria.</title>
        <authorList>
            <person name="Hirose S."/>
            <person name="Tank M."/>
            <person name="Hara E."/>
            <person name="Tamaki H."/>
            <person name="Takaichi S."/>
            <person name="Haruta S."/>
            <person name="Hanada S."/>
        </authorList>
    </citation>
    <scope>NUCLEOTIDE SEQUENCE [LARGE SCALE GENOMIC DNA]</scope>
    <source>
        <strain evidence="3">W35</strain>
    </source>
</reference>
<evidence type="ECO:0000256" key="1">
    <source>
        <dbReference type="SAM" id="MobiDB-lite"/>
    </source>
</evidence>
<protein>
    <submittedName>
        <fullName evidence="2">Uncharacterized protein</fullName>
    </submittedName>
</protein>
<comment type="caution">
    <text evidence="2">The sequence shown here is derived from an EMBL/GenBank/DDBJ whole genome shotgun (WGS) entry which is preliminary data.</text>
</comment>
<name>A0A480AI44_9BURK</name>
<proteinExistence type="predicted"/>
<dbReference type="AlphaFoldDB" id="A0A480AI44"/>
<organism evidence="2 3">
    <name type="scientific">Pseudaquabacterium pictum</name>
    <dbReference type="NCBI Taxonomy" id="2315236"/>
    <lineage>
        <taxon>Bacteria</taxon>
        <taxon>Pseudomonadati</taxon>
        <taxon>Pseudomonadota</taxon>
        <taxon>Betaproteobacteria</taxon>
        <taxon>Burkholderiales</taxon>
        <taxon>Sphaerotilaceae</taxon>
        <taxon>Pseudaquabacterium</taxon>
    </lineage>
</organism>
<sequence length="154" mass="14848">MIHVQIASQLTAQGVSGVRWVLMEPVDLGQTAAAPAAVLADMASASAAQPPAQPVGSATAGTLRLGALKLLVVGLGLGAALWTAHVQVGPPGAAADLPPATTPAMPALAAPRHPGATPIAPPSPETRVLPTAPGAATPASGASAALPPRLTAAL</sequence>
<evidence type="ECO:0000313" key="3">
    <source>
        <dbReference type="Proteomes" id="UP000301751"/>
    </source>
</evidence>
<feature type="region of interest" description="Disordered" evidence="1">
    <location>
        <begin position="95"/>
        <end position="154"/>
    </location>
</feature>
<gene>
    <name evidence="2" type="ORF">AQPW35_01640</name>
</gene>
<keyword evidence="3" id="KW-1185">Reference proteome</keyword>
<feature type="compositionally biased region" description="Low complexity" evidence="1">
    <location>
        <begin position="129"/>
        <end position="148"/>
    </location>
</feature>
<evidence type="ECO:0000313" key="2">
    <source>
        <dbReference type="EMBL" id="GCL61083.1"/>
    </source>
</evidence>
<dbReference type="EMBL" id="BJCL01000001">
    <property type="protein sequence ID" value="GCL61083.1"/>
    <property type="molecule type" value="Genomic_DNA"/>
</dbReference>
<accession>A0A480AI44</accession>